<name>A0A397V6R9_9GLOM</name>
<gene>
    <name evidence="1" type="ORF">C2G38_2186870</name>
</gene>
<keyword evidence="2" id="KW-1185">Reference proteome</keyword>
<dbReference type="Proteomes" id="UP000266673">
    <property type="component" value="Unassembled WGS sequence"/>
</dbReference>
<dbReference type="AlphaFoldDB" id="A0A397V6R9"/>
<dbReference type="EMBL" id="QKWP01000595">
    <property type="protein sequence ID" value="RIB17601.1"/>
    <property type="molecule type" value="Genomic_DNA"/>
</dbReference>
<comment type="caution">
    <text evidence="1">The sequence shown here is derived from an EMBL/GenBank/DDBJ whole genome shotgun (WGS) entry which is preliminary data.</text>
</comment>
<organism evidence="1 2">
    <name type="scientific">Gigaspora rosea</name>
    <dbReference type="NCBI Taxonomy" id="44941"/>
    <lineage>
        <taxon>Eukaryota</taxon>
        <taxon>Fungi</taxon>
        <taxon>Fungi incertae sedis</taxon>
        <taxon>Mucoromycota</taxon>
        <taxon>Glomeromycotina</taxon>
        <taxon>Glomeromycetes</taxon>
        <taxon>Diversisporales</taxon>
        <taxon>Gigasporaceae</taxon>
        <taxon>Gigaspora</taxon>
    </lineage>
</organism>
<dbReference type="OrthoDB" id="2405515at2759"/>
<sequence length="120" mass="13439">MDQELGLSDFKNEDVVLATGNFRIIEDMNKNGNKYPVLKLIITDDTKIVHLRSMSFPEYQKPSTIMQTNPAQSTSTPLSWELNDQDKTDLPNTIAQTIATSVKGNIRHKKSTSTSRPSIS</sequence>
<protein>
    <submittedName>
        <fullName evidence="1">Uncharacterized protein</fullName>
    </submittedName>
</protein>
<evidence type="ECO:0000313" key="2">
    <source>
        <dbReference type="Proteomes" id="UP000266673"/>
    </source>
</evidence>
<proteinExistence type="predicted"/>
<evidence type="ECO:0000313" key="1">
    <source>
        <dbReference type="EMBL" id="RIB17601.1"/>
    </source>
</evidence>
<accession>A0A397V6R9</accession>
<reference evidence="1 2" key="1">
    <citation type="submission" date="2018-06" db="EMBL/GenBank/DDBJ databases">
        <title>Comparative genomics reveals the genomic features of Rhizophagus irregularis, R. cerebriforme, R. diaphanum and Gigaspora rosea, and their symbiotic lifestyle signature.</title>
        <authorList>
            <person name="Morin E."/>
            <person name="San Clemente H."/>
            <person name="Chen E.C.H."/>
            <person name="De La Providencia I."/>
            <person name="Hainaut M."/>
            <person name="Kuo A."/>
            <person name="Kohler A."/>
            <person name="Murat C."/>
            <person name="Tang N."/>
            <person name="Roy S."/>
            <person name="Loubradou J."/>
            <person name="Henrissat B."/>
            <person name="Grigoriev I.V."/>
            <person name="Corradi N."/>
            <person name="Roux C."/>
            <person name="Martin F.M."/>
        </authorList>
    </citation>
    <scope>NUCLEOTIDE SEQUENCE [LARGE SCALE GENOMIC DNA]</scope>
    <source>
        <strain evidence="1 2">DAOM 194757</strain>
    </source>
</reference>